<sequence length="283" mass="31323">MVQNLLDGHGPEHREQATVLQLPEETDPDEFAELVSVLGEWSGRPRSLAMDRFVDPTVTRKSGLALLEAFGDELVELAGWGYRAHWIGLGRIAIGGGPGTRPVVVVANRPDPAWAGLPATSSWVERLCAITGWKPGEGPVVDWQATETALGATLPKEYKEIVDVFGSGSFDGYVDLLVPNDRDLDLIAWSRTAADRFAPRPSFPAPHGLLQWGSSEQEIDFAWQTGAADPSDWPVLVRADRYDEWQRFDCSLGEFLVRLLTDTSFGFEPSSLLESHFFDSWDR</sequence>
<proteinExistence type="predicted"/>
<organism evidence="1 2">
    <name type="scientific">Kitasatospora indigofera</name>
    <dbReference type="NCBI Taxonomy" id="67307"/>
    <lineage>
        <taxon>Bacteria</taxon>
        <taxon>Bacillati</taxon>
        <taxon>Actinomycetota</taxon>
        <taxon>Actinomycetes</taxon>
        <taxon>Kitasatosporales</taxon>
        <taxon>Streptomycetaceae</taxon>
        <taxon>Kitasatospora</taxon>
    </lineage>
</organism>
<dbReference type="SUPFAM" id="SSF160631">
    <property type="entry name" value="SMI1/KNR4-like"/>
    <property type="match status" value="1"/>
</dbReference>
<accession>A0A919FN23</accession>
<dbReference type="InterPro" id="IPR037883">
    <property type="entry name" value="Knr4/Smi1-like_sf"/>
</dbReference>
<gene>
    <name evidence="1" type="ORF">GCM10018781_27500</name>
</gene>
<dbReference type="AlphaFoldDB" id="A0A919FN23"/>
<name>A0A919FN23_9ACTN</name>
<protein>
    <recommendedName>
        <fullName evidence="3">Knr4/Smi1-like domain-containing protein</fullName>
    </recommendedName>
</protein>
<comment type="caution">
    <text evidence="1">The sequence shown here is derived from an EMBL/GenBank/DDBJ whole genome shotgun (WGS) entry which is preliminary data.</text>
</comment>
<evidence type="ECO:0008006" key="3">
    <source>
        <dbReference type="Google" id="ProtNLM"/>
    </source>
</evidence>
<dbReference type="Proteomes" id="UP000617734">
    <property type="component" value="Unassembled WGS sequence"/>
</dbReference>
<reference evidence="1" key="2">
    <citation type="submission" date="2020-09" db="EMBL/GenBank/DDBJ databases">
        <authorList>
            <person name="Sun Q."/>
            <person name="Ohkuma M."/>
        </authorList>
    </citation>
    <scope>NUCLEOTIDE SEQUENCE</scope>
    <source>
        <strain evidence="1">JCM 4646</strain>
    </source>
</reference>
<dbReference type="EMBL" id="BNBO01000012">
    <property type="protein sequence ID" value="GHH69257.1"/>
    <property type="molecule type" value="Genomic_DNA"/>
</dbReference>
<evidence type="ECO:0000313" key="1">
    <source>
        <dbReference type="EMBL" id="GHH69257.1"/>
    </source>
</evidence>
<reference evidence="1" key="1">
    <citation type="journal article" date="2014" name="Int. J. Syst. Evol. Microbiol.">
        <title>Complete genome sequence of Corynebacterium casei LMG S-19264T (=DSM 44701T), isolated from a smear-ripened cheese.</title>
        <authorList>
            <consortium name="US DOE Joint Genome Institute (JGI-PGF)"/>
            <person name="Walter F."/>
            <person name="Albersmeier A."/>
            <person name="Kalinowski J."/>
            <person name="Ruckert C."/>
        </authorList>
    </citation>
    <scope>NUCLEOTIDE SEQUENCE</scope>
    <source>
        <strain evidence="1">JCM 4646</strain>
    </source>
</reference>
<evidence type="ECO:0000313" key="2">
    <source>
        <dbReference type="Proteomes" id="UP000617734"/>
    </source>
</evidence>
<keyword evidence="2" id="KW-1185">Reference proteome</keyword>